<reference evidence="1" key="1">
    <citation type="submission" date="2021-02" db="EMBL/GenBank/DDBJ databases">
        <authorList>
            <person name="Nowell W R."/>
        </authorList>
    </citation>
    <scope>NUCLEOTIDE SEQUENCE</scope>
</reference>
<organism evidence="1 2">
    <name type="scientific">Rotaria sordida</name>
    <dbReference type="NCBI Taxonomy" id="392033"/>
    <lineage>
        <taxon>Eukaryota</taxon>
        <taxon>Metazoa</taxon>
        <taxon>Spiralia</taxon>
        <taxon>Gnathifera</taxon>
        <taxon>Rotifera</taxon>
        <taxon>Eurotatoria</taxon>
        <taxon>Bdelloidea</taxon>
        <taxon>Philodinida</taxon>
        <taxon>Philodinidae</taxon>
        <taxon>Rotaria</taxon>
    </lineage>
</organism>
<sequence>MYSIKEGVRDAADRFYKPLPEDKFEARWAQMALESPLVKATEAMKQLPPIKISVENAADVIKFGSTVSGVEIDSNSKKMLEDLTRGVKSISKEGRDSFVIERAGKADIPLPAKVSLPGGMAATGIEIDSLRFRIGDGKYPELNGIEGLKVKLEVPTIGRIGQIDNECQIKRLYVTRVPGSSDLELKVVVTNPVPALLRHTIGFVKSDMPTGATIDTKIATLGADGKLK</sequence>
<name>A0A813MI09_9BILA</name>
<gene>
    <name evidence="1" type="ORF">PYM288_LOCUS6</name>
</gene>
<accession>A0A813MI09</accession>
<evidence type="ECO:0000313" key="1">
    <source>
        <dbReference type="EMBL" id="CAF0719264.1"/>
    </source>
</evidence>
<comment type="caution">
    <text evidence="1">The sequence shown here is derived from an EMBL/GenBank/DDBJ whole genome shotgun (WGS) entry which is preliminary data.</text>
</comment>
<evidence type="ECO:0000313" key="2">
    <source>
        <dbReference type="Proteomes" id="UP000663854"/>
    </source>
</evidence>
<protein>
    <submittedName>
        <fullName evidence="1">Uncharacterized protein</fullName>
    </submittedName>
</protein>
<proteinExistence type="predicted"/>
<dbReference type="EMBL" id="CAJNOH010000001">
    <property type="protein sequence ID" value="CAF0719264.1"/>
    <property type="molecule type" value="Genomic_DNA"/>
</dbReference>
<dbReference type="AlphaFoldDB" id="A0A813MI09"/>
<dbReference type="Proteomes" id="UP000663854">
    <property type="component" value="Unassembled WGS sequence"/>
</dbReference>